<evidence type="ECO:0000313" key="4">
    <source>
        <dbReference type="Proteomes" id="UP000199069"/>
    </source>
</evidence>
<dbReference type="InterPro" id="IPR038765">
    <property type="entry name" value="Papain-like_cys_pep_sf"/>
</dbReference>
<dbReference type="STRING" id="5286.A0A0K3CSI9"/>
<name>A0A0K3CSI9_RHOTO</name>
<accession>A0A0K3CSI9</accession>
<evidence type="ECO:0000313" key="5">
    <source>
        <dbReference type="Proteomes" id="UP000239560"/>
    </source>
</evidence>
<gene>
    <name evidence="2" type="primary">FGENESH: predicted gene_18.12</name>
    <name evidence="3" type="ORF">AAT19DRAFT_11781</name>
    <name evidence="2" type="ORF">BN2166_0073610</name>
</gene>
<evidence type="ECO:0000256" key="1">
    <source>
        <dbReference type="ARBA" id="ARBA00006547"/>
    </source>
</evidence>
<proteinExistence type="inferred from homology"/>
<dbReference type="GO" id="GO:0016407">
    <property type="term" value="F:acetyltransferase activity"/>
    <property type="evidence" value="ECO:0007669"/>
    <property type="project" value="InterPro"/>
</dbReference>
<dbReference type="SUPFAM" id="SSF54001">
    <property type="entry name" value="Cysteine proteinases"/>
    <property type="match status" value="1"/>
</dbReference>
<dbReference type="Pfam" id="PF00797">
    <property type="entry name" value="Acetyltransf_2"/>
    <property type="match status" value="1"/>
</dbReference>
<dbReference type="InterPro" id="IPR001447">
    <property type="entry name" value="Arylamine_N-AcTrfase"/>
</dbReference>
<reference evidence="2 4" key="1">
    <citation type="submission" date="2015-07" db="EMBL/GenBank/DDBJ databases">
        <authorList>
            <person name="Cajimat M.N.B."/>
            <person name="Milazzo M.L."/>
            <person name="Fulhorst C.F."/>
        </authorList>
    </citation>
    <scope>NUCLEOTIDE SEQUENCE [LARGE SCALE GENOMIC DNA]</scope>
    <source>
        <strain evidence="2">Single colony</strain>
    </source>
</reference>
<dbReference type="Gene3D" id="3.30.2140.20">
    <property type="match status" value="1"/>
</dbReference>
<sequence>MSDESIWPSATTVGRLSRRDAAAYLARLNLPHSLLDSPPSLDLLRQLQSAHVLAVPFESLSIHVGNWHDDEADVNLGGGELVGLGDKAFNRIVNLNRGGFCFSANSSFATFLRYWDFRVSECAARVFSHLRKDPEETGFSWEPTSHQISVVDWDGSNGRYFADIGFGSGNCVYPIPFHDGATQTSIPSDDFFELRCTDRLPGSSSHLQPDMNPYWTVWRRAARADGSSYMSPLYSFVLQSVAAVDFAVLNNYQYSSTNSRFRTMLVSTVLRSNGERRTLVYLGGMTDDEGKKAAKVYTMTAVEEGKREEEKEIEWVPMRVGPMRRVLERDFGMRFPTDYAGN</sequence>
<dbReference type="OMA" id="AYCFYEI"/>
<dbReference type="Proteomes" id="UP000239560">
    <property type="component" value="Unassembled WGS sequence"/>
</dbReference>
<dbReference type="EMBL" id="CWKI01000018">
    <property type="protein sequence ID" value="CTR11500.1"/>
    <property type="molecule type" value="Genomic_DNA"/>
</dbReference>
<reference evidence="3 5" key="2">
    <citation type="journal article" date="2018" name="Elife">
        <title>Functional genomics of lipid metabolism in the oleaginous yeast Rhodosporidium toruloides.</title>
        <authorList>
            <person name="Coradetti S.T."/>
            <person name="Pinel D."/>
            <person name="Geiselman G."/>
            <person name="Ito M."/>
            <person name="Mondo S."/>
            <person name="Reilly M.C."/>
            <person name="Cheng Y.F."/>
            <person name="Bauer S."/>
            <person name="Grigoriev I."/>
            <person name="Gladden J.M."/>
            <person name="Simmons B.A."/>
            <person name="Brem R."/>
            <person name="Arkin A.P."/>
            <person name="Skerker J.M."/>
        </authorList>
    </citation>
    <scope>NUCLEOTIDE SEQUENCE [LARGE SCALE GENOMIC DNA]</scope>
    <source>
        <strain evidence="3 5">NBRC 0880</strain>
    </source>
</reference>
<organism evidence="2 4">
    <name type="scientific">Rhodotorula toruloides</name>
    <name type="common">Yeast</name>
    <name type="synonym">Rhodosporidium toruloides</name>
    <dbReference type="NCBI Taxonomy" id="5286"/>
    <lineage>
        <taxon>Eukaryota</taxon>
        <taxon>Fungi</taxon>
        <taxon>Dikarya</taxon>
        <taxon>Basidiomycota</taxon>
        <taxon>Pucciniomycotina</taxon>
        <taxon>Microbotryomycetes</taxon>
        <taxon>Sporidiobolales</taxon>
        <taxon>Sporidiobolaceae</taxon>
        <taxon>Rhodotorula</taxon>
    </lineage>
</organism>
<dbReference type="InterPro" id="IPR053710">
    <property type="entry name" value="Arylamine_NAT_domain_sf"/>
</dbReference>
<comment type="similarity">
    <text evidence="1">Belongs to the arylamine N-acetyltransferase family.</text>
</comment>
<evidence type="ECO:0000313" key="3">
    <source>
        <dbReference type="EMBL" id="PRQ69760.1"/>
    </source>
</evidence>
<dbReference type="PANTHER" id="PTHR11786:SF0">
    <property type="entry name" value="ARYLAMINE N-ACETYLTRANSFERASE 4-RELATED"/>
    <property type="match status" value="1"/>
</dbReference>
<keyword evidence="2" id="KW-0808">Transferase</keyword>
<keyword evidence="4" id="KW-1185">Reference proteome</keyword>
<evidence type="ECO:0000313" key="2">
    <source>
        <dbReference type="EMBL" id="CTR11500.1"/>
    </source>
</evidence>
<dbReference type="Proteomes" id="UP000199069">
    <property type="component" value="Unassembled WGS sequence"/>
</dbReference>
<dbReference type="PANTHER" id="PTHR11786">
    <property type="entry name" value="N-HYDROXYARYLAMINE O-ACETYLTRANSFERASE"/>
    <property type="match status" value="1"/>
</dbReference>
<protein>
    <submittedName>
        <fullName evidence="2 3">Arylamine N-acetyltransferase 1</fullName>
    </submittedName>
</protein>
<dbReference type="AlphaFoldDB" id="A0A0K3CSI9"/>
<dbReference type="EMBL" id="LCTV02000018">
    <property type="protein sequence ID" value="PRQ69760.1"/>
    <property type="molecule type" value="Genomic_DNA"/>
</dbReference>
<dbReference type="OrthoDB" id="10260017at2759"/>